<dbReference type="KEGG" id="dpx:DAPPUDRAFT_119531"/>
<protein>
    <submittedName>
        <fullName evidence="1">Uncharacterized protein</fullName>
    </submittedName>
</protein>
<sequence length="138" mass="15232">MERMATSVSLALVGNFWALSGASLDHLRFLRSMAARLKNGRQTRTRLKLRAISEDIPGSFRITEWVSVDFPLAIRDGCCHCSQGLSLSLESVGFYNKFASKPEVDGIPDYRPIEIDTLAADDGDDSSFGVCITLEMAR</sequence>
<dbReference type="HOGENOM" id="CLU_1857306_0_0_1"/>
<reference evidence="1 2" key="1">
    <citation type="journal article" date="2011" name="Science">
        <title>The ecoresponsive genome of Daphnia pulex.</title>
        <authorList>
            <person name="Colbourne J.K."/>
            <person name="Pfrender M.E."/>
            <person name="Gilbert D."/>
            <person name="Thomas W.K."/>
            <person name="Tucker A."/>
            <person name="Oakley T.H."/>
            <person name="Tokishita S."/>
            <person name="Aerts A."/>
            <person name="Arnold G.J."/>
            <person name="Basu M.K."/>
            <person name="Bauer D.J."/>
            <person name="Caceres C.E."/>
            <person name="Carmel L."/>
            <person name="Casola C."/>
            <person name="Choi J.H."/>
            <person name="Detter J.C."/>
            <person name="Dong Q."/>
            <person name="Dusheyko S."/>
            <person name="Eads B.D."/>
            <person name="Frohlich T."/>
            <person name="Geiler-Samerotte K.A."/>
            <person name="Gerlach D."/>
            <person name="Hatcher P."/>
            <person name="Jogdeo S."/>
            <person name="Krijgsveld J."/>
            <person name="Kriventseva E.V."/>
            <person name="Kultz D."/>
            <person name="Laforsch C."/>
            <person name="Lindquist E."/>
            <person name="Lopez J."/>
            <person name="Manak J.R."/>
            <person name="Muller J."/>
            <person name="Pangilinan J."/>
            <person name="Patwardhan R.P."/>
            <person name="Pitluck S."/>
            <person name="Pritham E.J."/>
            <person name="Rechtsteiner A."/>
            <person name="Rho M."/>
            <person name="Rogozin I.B."/>
            <person name="Sakarya O."/>
            <person name="Salamov A."/>
            <person name="Schaack S."/>
            <person name="Shapiro H."/>
            <person name="Shiga Y."/>
            <person name="Skalitzky C."/>
            <person name="Smith Z."/>
            <person name="Souvorov A."/>
            <person name="Sung W."/>
            <person name="Tang Z."/>
            <person name="Tsuchiya D."/>
            <person name="Tu H."/>
            <person name="Vos H."/>
            <person name="Wang M."/>
            <person name="Wolf Y.I."/>
            <person name="Yamagata H."/>
            <person name="Yamada T."/>
            <person name="Ye Y."/>
            <person name="Shaw J.R."/>
            <person name="Andrews J."/>
            <person name="Crease T.J."/>
            <person name="Tang H."/>
            <person name="Lucas S.M."/>
            <person name="Robertson H.M."/>
            <person name="Bork P."/>
            <person name="Koonin E.V."/>
            <person name="Zdobnov E.M."/>
            <person name="Grigoriev I.V."/>
            <person name="Lynch M."/>
            <person name="Boore J.L."/>
        </authorList>
    </citation>
    <scope>NUCLEOTIDE SEQUENCE [LARGE SCALE GENOMIC DNA]</scope>
</reference>
<dbReference type="Proteomes" id="UP000000305">
    <property type="component" value="Unassembled WGS sequence"/>
</dbReference>
<organism evidence="1 2">
    <name type="scientific">Daphnia pulex</name>
    <name type="common">Water flea</name>
    <dbReference type="NCBI Taxonomy" id="6669"/>
    <lineage>
        <taxon>Eukaryota</taxon>
        <taxon>Metazoa</taxon>
        <taxon>Ecdysozoa</taxon>
        <taxon>Arthropoda</taxon>
        <taxon>Crustacea</taxon>
        <taxon>Branchiopoda</taxon>
        <taxon>Diplostraca</taxon>
        <taxon>Cladocera</taxon>
        <taxon>Anomopoda</taxon>
        <taxon>Daphniidae</taxon>
        <taxon>Daphnia</taxon>
    </lineage>
</organism>
<dbReference type="AlphaFoldDB" id="E9HYS4"/>
<dbReference type="EMBL" id="GL733213">
    <property type="protein sequence ID" value="EFX63107.1"/>
    <property type="molecule type" value="Genomic_DNA"/>
</dbReference>
<dbReference type="InParanoid" id="E9HYS4"/>
<accession>E9HYS4</accession>
<proteinExistence type="predicted"/>
<name>E9HYS4_DAPPU</name>
<evidence type="ECO:0000313" key="2">
    <source>
        <dbReference type="Proteomes" id="UP000000305"/>
    </source>
</evidence>
<evidence type="ECO:0000313" key="1">
    <source>
        <dbReference type="EMBL" id="EFX63107.1"/>
    </source>
</evidence>
<keyword evidence="2" id="KW-1185">Reference proteome</keyword>
<gene>
    <name evidence="1" type="ORF">DAPPUDRAFT_119531</name>
</gene>